<evidence type="ECO:0000256" key="1">
    <source>
        <dbReference type="SAM" id="SignalP"/>
    </source>
</evidence>
<dbReference type="EMBL" id="CAJVCE010000044">
    <property type="protein sequence ID" value="CAG7658599.1"/>
    <property type="molecule type" value="Genomic_DNA"/>
</dbReference>
<evidence type="ECO:0000313" key="4">
    <source>
        <dbReference type="EMBL" id="CAG7658599.1"/>
    </source>
</evidence>
<keyword evidence="5" id="KW-1185">Reference proteome</keyword>
<keyword evidence="4" id="KW-0121">Carboxypeptidase</keyword>
<keyword evidence="1" id="KW-0732">Signal</keyword>
<feature type="signal peptide" evidence="1">
    <location>
        <begin position="1"/>
        <end position="21"/>
    </location>
</feature>
<dbReference type="InterPro" id="IPR012854">
    <property type="entry name" value="Cu_amine_oxidase-like_N"/>
</dbReference>
<feature type="domain" description="Beta-lactamase-related" evidence="2">
    <location>
        <begin position="191"/>
        <end position="468"/>
    </location>
</feature>
<dbReference type="Proteomes" id="UP000730618">
    <property type="component" value="Unassembled WGS sequence"/>
</dbReference>
<evidence type="ECO:0000313" key="5">
    <source>
        <dbReference type="Proteomes" id="UP000730618"/>
    </source>
</evidence>
<keyword evidence="4" id="KW-0645">Protease</keyword>
<dbReference type="PANTHER" id="PTHR46825:SF9">
    <property type="entry name" value="BETA-LACTAMASE-RELATED DOMAIN-CONTAINING PROTEIN"/>
    <property type="match status" value="1"/>
</dbReference>
<dbReference type="RefSeq" id="WP_218103212.1">
    <property type="nucleotide sequence ID" value="NZ_CAJVCE010000044.1"/>
</dbReference>
<gene>
    <name evidence="4" type="primary">yfeW_3</name>
    <name evidence="4" type="ORF">PAECIP111802_07090</name>
</gene>
<comment type="caution">
    <text evidence="4">The sequence shown here is derived from an EMBL/GenBank/DDBJ whole genome shotgun (WGS) entry which is preliminary data.</text>
</comment>
<dbReference type="InterPro" id="IPR001466">
    <property type="entry name" value="Beta-lactam-related"/>
</dbReference>
<reference evidence="4 5" key="1">
    <citation type="submission" date="2021-06" db="EMBL/GenBank/DDBJ databases">
        <authorList>
            <person name="Criscuolo A."/>
        </authorList>
    </citation>
    <scope>NUCLEOTIDE SEQUENCE [LARGE SCALE GENOMIC DNA]</scope>
    <source>
        <strain evidence="5">CIP 111802</strain>
    </source>
</reference>
<organism evidence="4 5">
    <name type="scientific">Paenibacillus allorhizosphaerae</name>
    <dbReference type="NCBI Taxonomy" id="2849866"/>
    <lineage>
        <taxon>Bacteria</taxon>
        <taxon>Bacillati</taxon>
        <taxon>Bacillota</taxon>
        <taxon>Bacilli</taxon>
        <taxon>Bacillales</taxon>
        <taxon>Paenibacillaceae</taxon>
        <taxon>Paenibacillus</taxon>
    </lineage>
</organism>
<evidence type="ECO:0000259" key="2">
    <source>
        <dbReference type="Pfam" id="PF00144"/>
    </source>
</evidence>
<name>A0ABM8VU40_9BACL</name>
<sequence>MKKTVAIYVLCATLLSGFSWMGEKKAVKADEMKNQELMLLKTDKSQSITIMVNGDKLKPEAAPVIVHGVTLVPLRAIAESLRAKVTWDETGRTVIVQKDNDEVKHRIGTNQVEANGVLFELEANSIMTDGTSLVPLRAVAEGLHASVAYSSMANRIAIDVHTVRNNDDGTYTDYIAGSMEEVDRYLRDKHFSGSVLIAKKGNVLMKTGYGPSSIEGEANNSNTVYRLASISKMFTATTIMQLAEAGKLRTQDTLSQYIPDFNQGEDITIHMLLSHTSGITREYPRDTNLSLEQTVEKIKQVPLAYVPGEKFSYSNAGYLLLAYIIEKVSGQKYSDYLQEHIFRPLNMLHSGEATPSFPKERGFEKNSRGEYAISPYYESNSGNGSLYSTVEDLYKWDRSLYTSQILSQQSLEKMFTPVSSGYGYGWIIANHKRNKIVLHDGAGRGYSTILLRKPADDLCIILLSNISNIKMNELAKDVLNRIP</sequence>
<evidence type="ECO:0000259" key="3">
    <source>
        <dbReference type="Pfam" id="PF07833"/>
    </source>
</evidence>
<feature type="domain" description="Copper amine oxidase-like N-terminal" evidence="3">
    <location>
        <begin position="52"/>
        <end position="157"/>
    </location>
</feature>
<dbReference type="PANTHER" id="PTHR46825">
    <property type="entry name" value="D-ALANYL-D-ALANINE-CARBOXYPEPTIDASE/ENDOPEPTIDASE AMPH"/>
    <property type="match status" value="1"/>
</dbReference>
<dbReference type="Pfam" id="PF00144">
    <property type="entry name" value="Beta-lactamase"/>
    <property type="match status" value="1"/>
</dbReference>
<dbReference type="EC" id="3.4.16.4" evidence="4"/>
<proteinExistence type="predicted"/>
<keyword evidence="4" id="KW-0378">Hydrolase</keyword>
<dbReference type="Pfam" id="PF07833">
    <property type="entry name" value="Cu_amine_oxidN1"/>
    <property type="match status" value="1"/>
</dbReference>
<feature type="chain" id="PRO_5046177491" evidence="1">
    <location>
        <begin position="22"/>
        <end position="483"/>
    </location>
</feature>
<protein>
    <submittedName>
        <fullName evidence="4">D-alanyl-D-alanine carboxypeptidase</fullName>
        <ecNumber evidence="4">3.4.16.4</ecNumber>
    </submittedName>
</protein>
<dbReference type="InterPro" id="IPR050491">
    <property type="entry name" value="AmpC-like"/>
</dbReference>
<accession>A0ABM8VU40</accession>
<dbReference type="GO" id="GO:0009002">
    <property type="term" value="F:serine-type D-Ala-D-Ala carboxypeptidase activity"/>
    <property type="evidence" value="ECO:0007669"/>
    <property type="project" value="UniProtKB-EC"/>
</dbReference>